<dbReference type="AlphaFoldDB" id="A0AAW1YR52"/>
<sequence length="125" mass="13740">MAVLISVCQFPTINQFHSKAVSFSSTVYTQNHCHHHFTTISPQSPSNQGTQIHHRHKRPEPIALSTQAWAPTAVPLSVAPRRLPCRRAQPCPASDQFSLPISAAAPPRLQRRALSLTAAATIDHH</sequence>
<keyword evidence="3" id="KW-1185">Reference proteome</keyword>
<reference evidence="2 3" key="1">
    <citation type="journal article" date="2023" name="G3 (Bethesda)">
        <title>A chromosome-length genome assembly and annotation of blackberry (Rubus argutus, cv. 'Hillquist').</title>
        <authorList>
            <person name="Bruna T."/>
            <person name="Aryal R."/>
            <person name="Dudchenko O."/>
            <person name="Sargent D.J."/>
            <person name="Mead D."/>
            <person name="Buti M."/>
            <person name="Cavallini A."/>
            <person name="Hytonen T."/>
            <person name="Andres J."/>
            <person name="Pham M."/>
            <person name="Weisz D."/>
            <person name="Mascagni F."/>
            <person name="Usai G."/>
            <person name="Natali L."/>
            <person name="Bassil N."/>
            <person name="Fernandez G.E."/>
            <person name="Lomsadze A."/>
            <person name="Armour M."/>
            <person name="Olukolu B."/>
            <person name="Poorten T."/>
            <person name="Britton C."/>
            <person name="Davik J."/>
            <person name="Ashrafi H."/>
            <person name="Aiden E.L."/>
            <person name="Borodovsky M."/>
            <person name="Worthington M."/>
        </authorList>
    </citation>
    <scope>NUCLEOTIDE SEQUENCE [LARGE SCALE GENOMIC DNA]</scope>
    <source>
        <strain evidence="2">PI 553951</strain>
    </source>
</reference>
<organism evidence="2 3">
    <name type="scientific">Rubus argutus</name>
    <name type="common">Southern blackberry</name>
    <dbReference type="NCBI Taxonomy" id="59490"/>
    <lineage>
        <taxon>Eukaryota</taxon>
        <taxon>Viridiplantae</taxon>
        <taxon>Streptophyta</taxon>
        <taxon>Embryophyta</taxon>
        <taxon>Tracheophyta</taxon>
        <taxon>Spermatophyta</taxon>
        <taxon>Magnoliopsida</taxon>
        <taxon>eudicotyledons</taxon>
        <taxon>Gunneridae</taxon>
        <taxon>Pentapetalae</taxon>
        <taxon>rosids</taxon>
        <taxon>fabids</taxon>
        <taxon>Rosales</taxon>
        <taxon>Rosaceae</taxon>
        <taxon>Rosoideae</taxon>
        <taxon>Rosoideae incertae sedis</taxon>
        <taxon>Rubus</taxon>
    </lineage>
</organism>
<proteinExistence type="predicted"/>
<protein>
    <submittedName>
        <fullName evidence="2">Uncharacterized protein</fullName>
    </submittedName>
</protein>
<dbReference type="EMBL" id="JBEDUW010000001">
    <property type="protein sequence ID" value="KAK9950966.1"/>
    <property type="molecule type" value="Genomic_DNA"/>
</dbReference>
<feature type="region of interest" description="Disordered" evidence="1">
    <location>
        <begin position="38"/>
        <end position="58"/>
    </location>
</feature>
<gene>
    <name evidence="2" type="ORF">M0R45_006429</name>
</gene>
<evidence type="ECO:0000256" key="1">
    <source>
        <dbReference type="SAM" id="MobiDB-lite"/>
    </source>
</evidence>
<feature type="compositionally biased region" description="Polar residues" evidence="1">
    <location>
        <begin position="38"/>
        <end position="51"/>
    </location>
</feature>
<dbReference type="Proteomes" id="UP001457282">
    <property type="component" value="Unassembled WGS sequence"/>
</dbReference>
<name>A0AAW1YR52_RUBAR</name>
<accession>A0AAW1YR52</accession>
<evidence type="ECO:0000313" key="2">
    <source>
        <dbReference type="EMBL" id="KAK9950966.1"/>
    </source>
</evidence>
<evidence type="ECO:0000313" key="3">
    <source>
        <dbReference type="Proteomes" id="UP001457282"/>
    </source>
</evidence>
<comment type="caution">
    <text evidence="2">The sequence shown here is derived from an EMBL/GenBank/DDBJ whole genome shotgun (WGS) entry which is preliminary data.</text>
</comment>